<comment type="caution">
    <text evidence="1">The sequence shown here is derived from an EMBL/GenBank/DDBJ whole genome shotgun (WGS) entry which is preliminary data.</text>
</comment>
<gene>
    <name evidence="1" type="ORF">BKE38_08670</name>
</gene>
<organism evidence="1 2">
    <name type="scientific">Teichococcus deserti</name>
    <dbReference type="NCBI Taxonomy" id="1817963"/>
    <lineage>
        <taxon>Bacteria</taxon>
        <taxon>Pseudomonadati</taxon>
        <taxon>Pseudomonadota</taxon>
        <taxon>Alphaproteobacteria</taxon>
        <taxon>Acetobacterales</taxon>
        <taxon>Roseomonadaceae</taxon>
        <taxon>Roseomonas</taxon>
    </lineage>
</organism>
<proteinExistence type="predicted"/>
<evidence type="ECO:0000313" key="1">
    <source>
        <dbReference type="EMBL" id="ONG55730.1"/>
    </source>
</evidence>
<dbReference type="EMBL" id="MLCO01000069">
    <property type="protein sequence ID" value="ONG55730.1"/>
    <property type="molecule type" value="Genomic_DNA"/>
</dbReference>
<name>A0A1V2H471_9PROT</name>
<accession>A0A1V2H471</accession>
<dbReference type="Proteomes" id="UP000188879">
    <property type="component" value="Unassembled WGS sequence"/>
</dbReference>
<keyword evidence="2" id="KW-1185">Reference proteome</keyword>
<protein>
    <submittedName>
        <fullName evidence="1">Uncharacterized protein</fullName>
    </submittedName>
</protein>
<sequence length="127" mass="14480">MTTIANLRHPLGSQLMPLTAEQQASLQREHSEELEQAEALLFEMDAAALRFVNIPSFTDRKDVMAWYINEVSVGTMISTLSVLNHYKSRAEPDERASLVVVIPFYEHMVNAKQLEAEMQEIGRRPHL</sequence>
<reference evidence="1 2" key="1">
    <citation type="submission" date="2016-10" db="EMBL/GenBank/DDBJ databases">
        <title>Draft Genome sequence of Roseomonas sp. strain M3.</title>
        <authorList>
            <person name="Subhash Y."/>
            <person name="Lee S."/>
        </authorList>
    </citation>
    <scope>NUCLEOTIDE SEQUENCE [LARGE SCALE GENOMIC DNA]</scope>
    <source>
        <strain evidence="1 2">M3</strain>
    </source>
</reference>
<dbReference type="AlphaFoldDB" id="A0A1V2H471"/>
<evidence type="ECO:0000313" key="2">
    <source>
        <dbReference type="Proteomes" id="UP000188879"/>
    </source>
</evidence>